<keyword evidence="3" id="KW-1185">Reference proteome</keyword>
<dbReference type="OrthoDB" id="10558427at2759"/>
<dbReference type="PANTHER" id="PTHR44067">
    <property type="entry name" value="S-ADENOSYL-L-METHIONINE-DEPENDENT METHYLTRANSFERASE SUPERFAMILY PROTEIN-RELATED"/>
    <property type="match status" value="1"/>
</dbReference>
<evidence type="ECO:0000256" key="1">
    <source>
        <dbReference type="SAM" id="MobiDB-lite"/>
    </source>
</evidence>
<proteinExistence type="predicted"/>
<reference evidence="2 3" key="1">
    <citation type="submission" date="2020-09" db="EMBL/GenBank/DDBJ databases">
        <title>De no assembly of potato wild relative species, Solanum commersonii.</title>
        <authorList>
            <person name="Cho K."/>
        </authorList>
    </citation>
    <scope>NUCLEOTIDE SEQUENCE [LARGE SCALE GENOMIC DNA]</scope>
    <source>
        <strain evidence="2">LZ3.2</strain>
        <tissue evidence="2">Leaf</tissue>
    </source>
</reference>
<evidence type="ECO:0000313" key="2">
    <source>
        <dbReference type="EMBL" id="KAG5623107.1"/>
    </source>
</evidence>
<feature type="region of interest" description="Disordered" evidence="1">
    <location>
        <begin position="1"/>
        <end position="20"/>
    </location>
</feature>
<protein>
    <submittedName>
        <fullName evidence="2">Uncharacterized protein</fullName>
    </submittedName>
</protein>
<dbReference type="PANTHER" id="PTHR44067:SF7">
    <property type="entry name" value="METHYLTRANSFERASE TYPE 11 DOMAIN-CONTAINING PROTEIN"/>
    <property type="match status" value="1"/>
</dbReference>
<dbReference type="EMBL" id="JACXVP010000002">
    <property type="protein sequence ID" value="KAG5623107.1"/>
    <property type="molecule type" value="Genomic_DNA"/>
</dbReference>
<evidence type="ECO:0000313" key="3">
    <source>
        <dbReference type="Proteomes" id="UP000824120"/>
    </source>
</evidence>
<accession>A0A9J6AFF2</accession>
<gene>
    <name evidence="2" type="ORF">H5410_008325</name>
</gene>
<comment type="caution">
    <text evidence="2">The sequence shown here is derived from an EMBL/GenBank/DDBJ whole genome shotgun (WGS) entry which is preliminary data.</text>
</comment>
<dbReference type="InterPro" id="IPR053223">
    <property type="entry name" value="Prob_Methyltransferase"/>
</dbReference>
<sequence>MLLKNSSQGRTLGNSVNQPICSEPRHRHRCRVAAPQEYVEPYPVPQSLWKKPEKTRWTVKKDAGVDFSIDEVIAVTKDGTIRIGMNTGGGVATFADVKAWCAVLATSSVLVEQLEKVYAPLIDGIMYLSALLESH</sequence>
<dbReference type="Proteomes" id="UP000824120">
    <property type="component" value="Chromosome 2"/>
</dbReference>
<name>A0A9J6AFF2_SOLCO</name>
<dbReference type="AlphaFoldDB" id="A0A9J6AFF2"/>
<organism evidence="2 3">
    <name type="scientific">Solanum commersonii</name>
    <name type="common">Commerson's wild potato</name>
    <name type="synonym">Commerson's nightshade</name>
    <dbReference type="NCBI Taxonomy" id="4109"/>
    <lineage>
        <taxon>Eukaryota</taxon>
        <taxon>Viridiplantae</taxon>
        <taxon>Streptophyta</taxon>
        <taxon>Embryophyta</taxon>
        <taxon>Tracheophyta</taxon>
        <taxon>Spermatophyta</taxon>
        <taxon>Magnoliopsida</taxon>
        <taxon>eudicotyledons</taxon>
        <taxon>Gunneridae</taxon>
        <taxon>Pentapetalae</taxon>
        <taxon>asterids</taxon>
        <taxon>lamiids</taxon>
        <taxon>Solanales</taxon>
        <taxon>Solanaceae</taxon>
        <taxon>Solanoideae</taxon>
        <taxon>Solaneae</taxon>
        <taxon>Solanum</taxon>
    </lineage>
</organism>